<dbReference type="InterPro" id="IPR014710">
    <property type="entry name" value="RmlC-like_jellyroll"/>
</dbReference>
<dbReference type="SMART" id="SM00419">
    <property type="entry name" value="HTH_CRP"/>
    <property type="match status" value="1"/>
</dbReference>
<feature type="modified residue" description="4-aspartylphosphate" evidence="5">
    <location>
        <position position="52"/>
    </location>
</feature>
<dbReference type="Pfam" id="PF00072">
    <property type="entry name" value="Response_reg"/>
    <property type="match status" value="1"/>
</dbReference>
<dbReference type="PROSITE" id="PS50042">
    <property type="entry name" value="CNMP_BINDING_3"/>
    <property type="match status" value="1"/>
</dbReference>
<evidence type="ECO:0000313" key="9">
    <source>
        <dbReference type="EMBL" id="PWL40413.1"/>
    </source>
</evidence>
<dbReference type="Gene3D" id="2.60.120.10">
    <property type="entry name" value="Jelly Rolls"/>
    <property type="match status" value="1"/>
</dbReference>
<dbReference type="AlphaFoldDB" id="A0A316L7X7"/>
<dbReference type="Pfam" id="PF00027">
    <property type="entry name" value="cNMP_binding"/>
    <property type="match status" value="1"/>
</dbReference>
<dbReference type="Gene3D" id="1.10.10.10">
    <property type="entry name" value="Winged helix-like DNA-binding domain superfamily/Winged helix DNA-binding domain"/>
    <property type="match status" value="1"/>
</dbReference>
<dbReference type="EMBL" id="QGEG01000001">
    <property type="protein sequence ID" value="PWL40413.1"/>
    <property type="molecule type" value="Genomic_DNA"/>
</dbReference>
<dbReference type="InterPro" id="IPR011006">
    <property type="entry name" value="CheY-like_superfamily"/>
</dbReference>
<feature type="domain" description="HTH crp-type" evidence="8">
    <location>
        <begin position="275"/>
        <end position="347"/>
    </location>
</feature>
<keyword evidence="4" id="KW-0804">Transcription</keyword>
<dbReference type="InterPro" id="IPR036388">
    <property type="entry name" value="WH-like_DNA-bd_sf"/>
</dbReference>
<dbReference type="SUPFAM" id="SSF51206">
    <property type="entry name" value="cAMP-binding domain-like"/>
    <property type="match status" value="1"/>
</dbReference>
<organism evidence="9 10">
    <name type="scientific">Flagellimonas aquimarina</name>
    <dbReference type="NCBI Taxonomy" id="2201895"/>
    <lineage>
        <taxon>Bacteria</taxon>
        <taxon>Pseudomonadati</taxon>
        <taxon>Bacteroidota</taxon>
        <taxon>Flavobacteriia</taxon>
        <taxon>Flavobacteriales</taxon>
        <taxon>Flavobacteriaceae</taxon>
        <taxon>Flagellimonas</taxon>
    </lineage>
</organism>
<dbReference type="PROSITE" id="PS50110">
    <property type="entry name" value="RESPONSE_REGULATORY"/>
    <property type="match status" value="1"/>
</dbReference>
<feature type="domain" description="Cyclic nucleotide-binding" evidence="6">
    <location>
        <begin position="139"/>
        <end position="261"/>
    </location>
</feature>
<dbReference type="InterPro" id="IPR050595">
    <property type="entry name" value="Bact_response_regulator"/>
</dbReference>
<evidence type="ECO:0000256" key="3">
    <source>
        <dbReference type="ARBA" id="ARBA00023125"/>
    </source>
</evidence>
<protein>
    <submittedName>
        <fullName evidence="9">Transcriptional regulator</fullName>
    </submittedName>
</protein>
<evidence type="ECO:0000259" key="6">
    <source>
        <dbReference type="PROSITE" id="PS50042"/>
    </source>
</evidence>
<keyword evidence="1 5" id="KW-0597">Phosphoprotein</keyword>
<dbReference type="Proteomes" id="UP000245762">
    <property type="component" value="Unassembled WGS sequence"/>
</dbReference>
<dbReference type="Pfam" id="PF13545">
    <property type="entry name" value="HTH_Crp_2"/>
    <property type="match status" value="1"/>
</dbReference>
<dbReference type="PROSITE" id="PS51063">
    <property type="entry name" value="HTH_CRP_2"/>
    <property type="match status" value="1"/>
</dbReference>
<dbReference type="GO" id="GO:0006355">
    <property type="term" value="P:regulation of DNA-templated transcription"/>
    <property type="evidence" value="ECO:0007669"/>
    <property type="project" value="InterPro"/>
</dbReference>
<dbReference type="SMART" id="SM00448">
    <property type="entry name" value="REC"/>
    <property type="match status" value="1"/>
</dbReference>
<evidence type="ECO:0000313" key="10">
    <source>
        <dbReference type="Proteomes" id="UP000245762"/>
    </source>
</evidence>
<dbReference type="SUPFAM" id="SSF52172">
    <property type="entry name" value="CheY-like"/>
    <property type="match status" value="1"/>
</dbReference>
<dbReference type="CDD" id="cd00038">
    <property type="entry name" value="CAP_ED"/>
    <property type="match status" value="1"/>
</dbReference>
<keyword evidence="3" id="KW-0238">DNA-binding</keyword>
<dbReference type="PANTHER" id="PTHR44591">
    <property type="entry name" value="STRESS RESPONSE REGULATOR PROTEIN 1"/>
    <property type="match status" value="1"/>
</dbReference>
<keyword evidence="10" id="KW-1185">Reference proteome</keyword>
<gene>
    <name evidence="9" type="ORF">DKG77_06255</name>
</gene>
<evidence type="ECO:0000259" key="8">
    <source>
        <dbReference type="PROSITE" id="PS51063"/>
    </source>
</evidence>
<name>A0A316L7X7_9FLAO</name>
<dbReference type="InterPro" id="IPR012318">
    <property type="entry name" value="HTH_CRP"/>
</dbReference>
<evidence type="ECO:0000256" key="5">
    <source>
        <dbReference type="PROSITE-ProRule" id="PRU00169"/>
    </source>
</evidence>
<evidence type="ECO:0000256" key="2">
    <source>
        <dbReference type="ARBA" id="ARBA00023015"/>
    </source>
</evidence>
<dbReference type="OrthoDB" id="9127033at2"/>
<evidence type="ECO:0000256" key="4">
    <source>
        <dbReference type="ARBA" id="ARBA00023163"/>
    </source>
</evidence>
<feature type="domain" description="Response regulatory" evidence="7">
    <location>
        <begin position="3"/>
        <end position="119"/>
    </location>
</feature>
<accession>A0A316L7X7</accession>
<dbReference type="InterPro" id="IPR001789">
    <property type="entry name" value="Sig_transdc_resp-reg_receiver"/>
</dbReference>
<reference evidence="9 10" key="1">
    <citation type="submission" date="2018-05" db="EMBL/GenBank/DDBJ databases">
        <title>Complete genome sequence of Flagellimonas aquimarina ECD12 isolated from seaweed Ecklonia cava.</title>
        <authorList>
            <person name="Choi S."/>
            <person name="Seong C."/>
        </authorList>
    </citation>
    <scope>NUCLEOTIDE SEQUENCE [LARGE SCALE GENOMIC DNA]</scope>
    <source>
        <strain evidence="9 10">ECD12</strain>
    </source>
</reference>
<sequence length="356" mass="39889">MRKVLLIEDNKDVLENTAAILEFADYNVSTAKNGAIGIEKARQFLPDIILCDIMMPEVDGYTVLETLGQDSITASIPFVFLTAKSDIKDVRMGMSCGADDYLIKPFEEKELLDALDMRLRKSDFLKQKFSKNAMGINTFFKEASEYLGMELLSKNRELQEFQDREEIYQEGETANHLYFIQKGNVKVFKVTEGGKELVSGIYGEGDFVGQLSILNNCGTYLETASVIEYAEVLSIPKEDFTKLVYGNKVISNKFLDLISNDMVHLQEQLMDMAFASVKQRAAKVLLELSEKGMMEDAMHQGINIPREDFAGMIGTATETAIRALSEFKRQGLVGLGVKKKLVLLDENGLRQIADFG</sequence>
<dbReference type="SMART" id="SM00100">
    <property type="entry name" value="cNMP"/>
    <property type="match status" value="1"/>
</dbReference>
<proteinExistence type="predicted"/>
<dbReference type="CDD" id="cd17574">
    <property type="entry name" value="REC_OmpR"/>
    <property type="match status" value="1"/>
</dbReference>
<dbReference type="InterPro" id="IPR036390">
    <property type="entry name" value="WH_DNA-bd_sf"/>
</dbReference>
<comment type="caution">
    <text evidence="9">The sequence shown here is derived from an EMBL/GenBank/DDBJ whole genome shotgun (WGS) entry which is preliminary data.</text>
</comment>
<dbReference type="PANTHER" id="PTHR44591:SF3">
    <property type="entry name" value="RESPONSE REGULATORY DOMAIN-CONTAINING PROTEIN"/>
    <property type="match status" value="1"/>
</dbReference>
<dbReference type="GO" id="GO:0000160">
    <property type="term" value="P:phosphorelay signal transduction system"/>
    <property type="evidence" value="ECO:0007669"/>
    <property type="project" value="InterPro"/>
</dbReference>
<dbReference type="Gene3D" id="3.40.50.2300">
    <property type="match status" value="1"/>
</dbReference>
<evidence type="ECO:0000259" key="7">
    <source>
        <dbReference type="PROSITE" id="PS50110"/>
    </source>
</evidence>
<dbReference type="InterPro" id="IPR018490">
    <property type="entry name" value="cNMP-bd_dom_sf"/>
</dbReference>
<dbReference type="SUPFAM" id="SSF46785">
    <property type="entry name" value="Winged helix' DNA-binding domain"/>
    <property type="match status" value="1"/>
</dbReference>
<keyword evidence="2" id="KW-0805">Transcription regulation</keyword>
<dbReference type="GO" id="GO:0003677">
    <property type="term" value="F:DNA binding"/>
    <property type="evidence" value="ECO:0007669"/>
    <property type="project" value="UniProtKB-KW"/>
</dbReference>
<dbReference type="RefSeq" id="WP_109661211.1">
    <property type="nucleotide sequence ID" value="NZ_QGEG01000001.1"/>
</dbReference>
<dbReference type="InterPro" id="IPR000595">
    <property type="entry name" value="cNMP-bd_dom"/>
</dbReference>
<evidence type="ECO:0000256" key="1">
    <source>
        <dbReference type="ARBA" id="ARBA00022553"/>
    </source>
</evidence>